<evidence type="ECO:0000313" key="2">
    <source>
        <dbReference type="EMBL" id="KAK2191542.1"/>
    </source>
</evidence>
<dbReference type="Proteomes" id="UP001209878">
    <property type="component" value="Unassembled WGS sequence"/>
</dbReference>
<reference evidence="2" key="1">
    <citation type="journal article" date="2023" name="Mol. Biol. Evol.">
        <title>Third-Generation Sequencing Reveals the Adaptive Role of the Epigenome in Three Deep-Sea Polychaetes.</title>
        <authorList>
            <person name="Perez M."/>
            <person name="Aroh O."/>
            <person name="Sun Y."/>
            <person name="Lan Y."/>
            <person name="Juniper S.K."/>
            <person name="Young C.R."/>
            <person name="Angers B."/>
            <person name="Qian P.Y."/>
        </authorList>
    </citation>
    <scope>NUCLEOTIDE SEQUENCE</scope>
    <source>
        <strain evidence="2">R07B-5</strain>
    </source>
</reference>
<keyword evidence="3" id="KW-1185">Reference proteome</keyword>
<comment type="caution">
    <text evidence="2">The sequence shown here is derived from an EMBL/GenBank/DDBJ whole genome shotgun (WGS) entry which is preliminary data.</text>
</comment>
<proteinExistence type="predicted"/>
<dbReference type="AlphaFoldDB" id="A0AAD9PBA9"/>
<protein>
    <submittedName>
        <fullName evidence="2">Uncharacterized protein</fullName>
    </submittedName>
</protein>
<name>A0AAD9PBA9_RIDPI</name>
<feature type="region of interest" description="Disordered" evidence="1">
    <location>
        <begin position="1"/>
        <end position="41"/>
    </location>
</feature>
<evidence type="ECO:0000313" key="3">
    <source>
        <dbReference type="Proteomes" id="UP001209878"/>
    </source>
</evidence>
<accession>A0AAD9PBA9</accession>
<gene>
    <name evidence="2" type="ORF">NP493_52g04010</name>
</gene>
<sequence>MGQRYTSRDKDHDKEIQRRIRPDGQHSSSTATYSRVKLGHT</sequence>
<organism evidence="2 3">
    <name type="scientific">Ridgeia piscesae</name>
    <name type="common">Tubeworm</name>
    <dbReference type="NCBI Taxonomy" id="27915"/>
    <lineage>
        <taxon>Eukaryota</taxon>
        <taxon>Metazoa</taxon>
        <taxon>Spiralia</taxon>
        <taxon>Lophotrochozoa</taxon>
        <taxon>Annelida</taxon>
        <taxon>Polychaeta</taxon>
        <taxon>Sedentaria</taxon>
        <taxon>Canalipalpata</taxon>
        <taxon>Sabellida</taxon>
        <taxon>Siboglinidae</taxon>
        <taxon>Ridgeia</taxon>
    </lineage>
</organism>
<dbReference type="EMBL" id="JAODUO010000051">
    <property type="protein sequence ID" value="KAK2191542.1"/>
    <property type="molecule type" value="Genomic_DNA"/>
</dbReference>
<feature type="compositionally biased region" description="Basic and acidic residues" evidence="1">
    <location>
        <begin position="1"/>
        <end position="24"/>
    </location>
</feature>
<evidence type="ECO:0000256" key="1">
    <source>
        <dbReference type="SAM" id="MobiDB-lite"/>
    </source>
</evidence>